<gene>
    <name evidence="8 9" type="primary">LOC111113053</name>
</gene>
<evidence type="ECO:0000313" key="9">
    <source>
        <dbReference type="RefSeq" id="XP_022306711.1"/>
    </source>
</evidence>
<accession>A0A8B8BTS9</accession>
<dbReference type="InterPro" id="IPR007110">
    <property type="entry name" value="Ig-like_dom"/>
</dbReference>
<dbReference type="Proteomes" id="UP000694844">
    <property type="component" value="Chromosome 9"/>
</dbReference>
<organism evidence="7 8">
    <name type="scientific">Crassostrea virginica</name>
    <name type="common">Eastern oyster</name>
    <dbReference type="NCBI Taxonomy" id="6565"/>
    <lineage>
        <taxon>Eukaryota</taxon>
        <taxon>Metazoa</taxon>
        <taxon>Spiralia</taxon>
        <taxon>Lophotrochozoa</taxon>
        <taxon>Mollusca</taxon>
        <taxon>Bivalvia</taxon>
        <taxon>Autobranchia</taxon>
        <taxon>Pteriomorphia</taxon>
        <taxon>Ostreida</taxon>
        <taxon>Ostreoidea</taxon>
        <taxon>Ostreidae</taxon>
        <taxon>Crassostrea</taxon>
    </lineage>
</organism>
<dbReference type="GO" id="GO:0016020">
    <property type="term" value="C:membrane"/>
    <property type="evidence" value="ECO:0007669"/>
    <property type="project" value="UniProtKB-SubCell"/>
</dbReference>
<keyword evidence="5" id="KW-0393">Immunoglobulin domain</keyword>
<dbReference type="PROSITE" id="PS50835">
    <property type="entry name" value="IG_LIKE"/>
    <property type="match status" value="1"/>
</dbReference>
<evidence type="ECO:0000256" key="5">
    <source>
        <dbReference type="ARBA" id="ARBA00023319"/>
    </source>
</evidence>
<proteinExistence type="predicted"/>
<keyword evidence="4" id="KW-0325">Glycoprotein</keyword>
<evidence type="ECO:0000313" key="8">
    <source>
        <dbReference type="RefSeq" id="XP_022306710.1"/>
    </source>
</evidence>
<reference evidence="8 9" key="1">
    <citation type="submission" date="2025-04" db="UniProtKB">
        <authorList>
            <consortium name="RefSeq"/>
        </authorList>
    </citation>
    <scope>IDENTIFICATION</scope>
    <source>
        <tissue evidence="8 9">Whole sample</tissue>
    </source>
</reference>
<feature type="domain" description="Ig-like" evidence="6">
    <location>
        <begin position="203"/>
        <end position="291"/>
    </location>
</feature>
<evidence type="ECO:0000256" key="2">
    <source>
        <dbReference type="ARBA" id="ARBA00023136"/>
    </source>
</evidence>
<evidence type="ECO:0000256" key="3">
    <source>
        <dbReference type="ARBA" id="ARBA00023157"/>
    </source>
</evidence>
<dbReference type="RefSeq" id="XP_022306710.1">
    <property type="nucleotide sequence ID" value="XM_022451002.1"/>
</dbReference>
<dbReference type="GeneID" id="111113053"/>
<protein>
    <submittedName>
        <fullName evidence="8 9">Uncharacterized protein LOC111113053 isoform X1</fullName>
    </submittedName>
</protein>
<evidence type="ECO:0000256" key="4">
    <source>
        <dbReference type="ARBA" id="ARBA00023180"/>
    </source>
</evidence>
<comment type="subcellular location">
    <subcellularLocation>
        <location evidence="1">Membrane</location>
        <topology evidence="1">Single-pass type I membrane protein</topology>
    </subcellularLocation>
</comment>
<dbReference type="KEGG" id="cvn:111113053"/>
<name>A0A8B8BTS9_CRAVI</name>
<keyword evidence="7" id="KW-1185">Reference proteome</keyword>
<keyword evidence="3" id="KW-1015">Disulfide bond</keyword>
<dbReference type="RefSeq" id="XP_022306711.1">
    <property type="nucleotide sequence ID" value="XM_022451003.1"/>
</dbReference>
<sequence length="405" mass="46475">MYDYINITVKAEGSSKDNKLTYNGDELTISTSFKNCDVLFSWDDLKKTYYHVMINNQPWKRVYEPKYTVKDALLRSDSIRINIRAEHSSKDNTLIYNVSTLESKIGDNVTLSWSVPFFPKTGGYNIYHLKNNKSKSIGHFSNNLPMLNQSKYRYLSRPYNSTCISFEIMDLTLDDAGYYTSGTSAVDAWSKGRAVVLIVFGYPRKPDIIGNLNVSIRSQLELTCSSMSTSAPDYYAKLEKLSYTWFMNNTEMGKGNNQMLSLYVTKDLRYNKYSCTAMGKKLESDQSDTVQINPLYQPDNISIDPEPELNNGRLTVKEGETIGPYDCSSDCNPPCEIKWKYKDINNNVHDASSNGYELSILKVNKNISLIRCVAIYEQKDMMRKDIELDIQCKYFNITNLIVLFY</sequence>
<keyword evidence="2" id="KW-0472">Membrane</keyword>
<dbReference type="InterPro" id="IPR051275">
    <property type="entry name" value="Cell_adhesion_signaling"/>
</dbReference>
<dbReference type="OrthoDB" id="6137069at2759"/>
<evidence type="ECO:0000313" key="7">
    <source>
        <dbReference type="Proteomes" id="UP000694844"/>
    </source>
</evidence>
<evidence type="ECO:0000259" key="6">
    <source>
        <dbReference type="PROSITE" id="PS50835"/>
    </source>
</evidence>
<dbReference type="AlphaFoldDB" id="A0A8B8BTS9"/>
<dbReference type="PANTHER" id="PTHR11640">
    <property type="entry name" value="NEPHRIN"/>
    <property type="match status" value="1"/>
</dbReference>
<evidence type="ECO:0000256" key="1">
    <source>
        <dbReference type="ARBA" id="ARBA00004479"/>
    </source>
</evidence>